<dbReference type="GO" id="GO:0046872">
    <property type="term" value="F:metal ion binding"/>
    <property type="evidence" value="ECO:0007669"/>
    <property type="project" value="UniProtKB-KW"/>
</dbReference>
<sequence>MHQGECLCGKVKFQITQKITDIIMCHCSECRRVQGSAFATNGNVESKNFKFLSGENNLTEFKENNNKSRFFCCSCGAPIMAKLKNNPDYTRVRLGTITTDIDEMIEKHIFTASKANWDTICDNITQHKEW</sequence>
<evidence type="ECO:0000256" key="4">
    <source>
        <dbReference type="ARBA" id="ARBA00023239"/>
    </source>
</evidence>
<dbReference type="InterPro" id="IPR006913">
    <property type="entry name" value="CENP-V/GFA"/>
</dbReference>
<dbReference type="EMBL" id="AP013042">
    <property type="protein sequence ID" value="BAS67712.1"/>
    <property type="molecule type" value="Genomic_DNA"/>
</dbReference>
<dbReference type="SUPFAM" id="SSF51316">
    <property type="entry name" value="Mss4-like"/>
    <property type="match status" value="1"/>
</dbReference>
<dbReference type="Gene3D" id="3.90.1590.10">
    <property type="entry name" value="glutathione-dependent formaldehyde- activating enzyme (gfa)"/>
    <property type="match status" value="1"/>
</dbReference>
<dbReference type="RefSeq" id="WP_066044240.1">
    <property type="nucleotide sequence ID" value="NZ_AP013042.1"/>
</dbReference>
<organism evidence="6 7">
    <name type="scientific">endosymbiont of Bathymodiolus septemdierum str. Myojin knoll</name>
    <dbReference type="NCBI Taxonomy" id="1303921"/>
    <lineage>
        <taxon>Bacteria</taxon>
        <taxon>Pseudomonadati</taxon>
        <taxon>Pseudomonadota</taxon>
        <taxon>Gammaproteobacteria</taxon>
        <taxon>sulfur-oxidizing symbionts</taxon>
    </lineage>
</organism>
<accession>A0A0P0URP1</accession>
<proteinExistence type="inferred from homology"/>
<evidence type="ECO:0000313" key="6">
    <source>
        <dbReference type="EMBL" id="BAS67712.1"/>
    </source>
</evidence>
<protein>
    <submittedName>
        <fullName evidence="6">Glutathione-dependent formaldehyde-activating protein</fullName>
    </submittedName>
</protein>
<dbReference type="AlphaFoldDB" id="A0A0P0URP1"/>
<keyword evidence="3" id="KW-0862">Zinc</keyword>
<gene>
    <name evidence="6" type="primary">gaf</name>
    <name evidence="6" type="ORF">BSEPE_0718</name>
</gene>
<dbReference type="PANTHER" id="PTHR33337:SF40">
    <property type="entry name" value="CENP-V_GFA DOMAIN-CONTAINING PROTEIN-RELATED"/>
    <property type="match status" value="1"/>
</dbReference>
<dbReference type="PROSITE" id="PS51891">
    <property type="entry name" value="CENP_V_GFA"/>
    <property type="match status" value="1"/>
</dbReference>
<reference evidence="6 7" key="1">
    <citation type="journal article" date="2000" name="Mar. Ecol. Prog. Ser.">
        <title>Phylogenetic characterization of endosymbionts in three hydrothermal vent mussels: influence on host distributions.</title>
        <authorList>
            <person name="Fujiwara Y."/>
            <person name="Takai K."/>
            <person name="Uematsu K."/>
            <person name="Tsuchida S."/>
            <person name="Hunt J.C."/>
            <person name="Hashimoto J."/>
        </authorList>
    </citation>
    <scope>NUCLEOTIDE SEQUENCE [LARGE SCALE GENOMIC DNA]</scope>
    <source>
        <strain evidence="6 7">Myojin Knoll</strain>
    </source>
</reference>
<keyword evidence="7" id="KW-1185">Reference proteome</keyword>
<dbReference type="STRING" id="1303921.BSEPE_0718"/>
<reference evidence="6 7" key="2">
    <citation type="journal article" date="2016" name="ISME J.">
        <title>Heterogeneous composition of key metabolic gene clusters in a vent mussel symbiont population.</title>
        <authorList>
            <person name="Ikuta T."/>
            <person name="Takaki Y."/>
            <person name="Nagai Y."/>
            <person name="Shimamura S."/>
            <person name="Tsuda M."/>
            <person name="Kawagucci S."/>
            <person name="Aoki Y."/>
            <person name="Inoue K."/>
            <person name="Teruya M."/>
            <person name="Satou K."/>
            <person name="Teruya K."/>
            <person name="Shimoji M."/>
            <person name="Tamotsu H."/>
            <person name="Hirano T."/>
            <person name="Maruyama T."/>
            <person name="Yoshida T."/>
        </authorList>
    </citation>
    <scope>NUCLEOTIDE SEQUENCE [LARGE SCALE GENOMIC DNA]</scope>
    <source>
        <strain evidence="6 7">Myojin Knoll</strain>
    </source>
</reference>
<dbReference type="OrthoDB" id="9786619at2"/>
<dbReference type="GO" id="GO:0016846">
    <property type="term" value="F:carbon-sulfur lyase activity"/>
    <property type="evidence" value="ECO:0007669"/>
    <property type="project" value="InterPro"/>
</dbReference>
<dbReference type="InterPro" id="IPR011057">
    <property type="entry name" value="Mss4-like_sf"/>
</dbReference>
<evidence type="ECO:0000256" key="3">
    <source>
        <dbReference type="ARBA" id="ARBA00022833"/>
    </source>
</evidence>
<keyword evidence="2" id="KW-0479">Metal-binding</keyword>
<keyword evidence="4" id="KW-0456">Lyase</keyword>
<feature type="domain" description="CENP-V/GFA" evidence="5">
    <location>
        <begin position="2"/>
        <end position="118"/>
    </location>
</feature>
<dbReference type="Pfam" id="PF04828">
    <property type="entry name" value="GFA"/>
    <property type="match status" value="1"/>
</dbReference>
<evidence type="ECO:0000256" key="1">
    <source>
        <dbReference type="ARBA" id="ARBA00005495"/>
    </source>
</evidence>
<comment type="similarity">
    <text evidence="1">Belongs to the Gfa family.</text>
</comment>
<dbReference type="KEGG" id="ebh:BSEPE_0718"/>
<evidence type="ECO:0000313" key="7">
    <source>
        <dbReference type="Proteomes" id="UP000067399"/>
    </source>
</evidence>
<name>A0A0P0URP1_9GAMM</name>
<dbReference type="PANTHER" id="PTHR33337">
    <property type="entry name" value="GFA DOMAIN-CONTAINING PROTEIN"/>
    <property type="match status" value="1"/>
</dbReference>
<evidence type="ECO:0000259" key="5">
    <source>
        <dbReference type="PROSITE" id="PS51891"/>
    </source>
</evidence>
<evidence type="ECO:0000256" key="2">
    <source>
        <dbReference type="ARBA" id="ARBA00022723"/>
    </source>
</evidence>
<dbReference type="Proteomes" id="UP000067399">
    <property type="component" value="Chromosome"/>
</dbReference>